<dbReference type="InterPro" id="IPR009003">
    <property type="entry name" value="Peptidase_S1_PA"/>
</dbReference>
<dbReference type="SUPFAM" id="SSF50494">
    <property type="entry name" value="Trypsin-like serine proteases"/>
    <property type="match status" value="1"/>
</dbReference>
<dbReference type="STRING" id="1592317.DPF_0447"/>
<dbReference type="AlphaFoldDB" id="A0A194AEJ6"/>
<dbReference type="InterPro" id="IPR051201">
    <property type="entry name" value="Chloro_Bact_Ser_Proteases"/>
</dbReference>
<dbReference type="Proteomes" id="UP000095200">
    <property type="component" value="Unassembled WGS sequence"/>
</dbReference>
<dbReference type="InterPro" id="IPR001478">
    <property type="entry name" value="PDZ"/>
</dbReference>
<dbReference type="Pfam" id="PF17820">
    <property type="entry name" value="PDZ_6"/>
    <property type="match status" value="2"/>
</dbReference>
<dbReference type="PANTHER" id="PTHR43343">
    <property type="entry name" value="PEPTIDASE S12"/>
    <property type="match status" value="1"/>
</dbReference>
<dbReference type="Gene3D" id="2.30.42.10">
    <property type="match status" value="2"/>
</dbReference>
<evidence type="ECO:0000313" key="6">
    <source>
        <dbReference type="EMBL" id="GAU07748.1"/>
    </source>
</evidence>
<dbReference type="PANTHER" id="PTHR43343:SF3">
    <property type="entry name" value="PROTEASE DO-LIKE 8, CHLOROPLASTIC"/>
    <property type="match status" value="1"/>
</dbReference>
<sequence length="437" mass="47378">MALFLILPMTVQARENLRMTPVVRAVQAVAPAVVNIHTSTLVEQQVNPFGGLFGGDLFEHFFPGPGITRQYEQTSLGSGVVIDAAKRLVLTNAHVISGASSIMATFLDGRQYKADLVGSDPDFDVAILRLEGSDDLPQVVVGDSSDILIGETVIAIGNPYGFSNTVTTGVVSAVHRTIKTKHGTFTDFIQTDAAINPGNSGGPLLNRMGELIGVNTAIYAEAQGIGFAIPINKAKRVIAELLSHGRVDPVWLGIRGQDVDQRIARYFGLSSVGGLLVSEVYAGSPAERAGLHPGDVLLKIGRNPVTDKQGYLDLMRNFTRDQDVRLEVLSEGATKTVTARAEIFEDDRALQLAYDVWGLEVGTRFARKQLVVTRIRSGSPADRLGLERGDVILKIAGQPVNEPKDFARAFKRYRMQNSLILLVARGRQGYYARLTIQ</sequence>
<name>A0A194AEJ6_9BACT</name>
<dbReference type="InterPro" id="IPR041489">
    <property type="entry name" value="PDZ_6"/>
</dbReference>
<proteinExistence type="inferred from homology"/>
<dbReference type="FunFam" id="2.40.10.10:FF:000001">
    <property type="entry name" value="Periplasmic serine protease DegS"/>
    <property type="match status" value="1"/>
</dbReference>
<evidence type="ECO:0000256" key="2">
    <source>
        <dbReference type="ARBA" id="ARBA00022670"/>
    </source>
</evidence>
<dbReference type="SMART" id="SM00228">
    <property type="entry name" value="PDZ"/>
    <property type="match status" value="2"/>
</dbReference>
<dbReference type="InterPro" id="IPR001940">
    <property type="entry name" value="Peptidase_S1C"/>
</dbReference>
<evidence type="ECO:0000259" key="5">
    <source>
        <dbReference type="PROSITE" id="PS50106"/>
    </source>
</evidence>
<accession>A0A194AEJ6</accession>
<keyword evidence="3" id="KW-0378">Hydrolase</keyword>
<comment type="similarity">
    <text evidence="1">Belongs to the peptidase S1C family.</text>
</comment>
<dbReference type="PRINTS" id="PR00834">
    <property type="entry name" value="PROTEASES2C"/>
</dbReference>
<feature type="domain" description="PDZ" evidence="5">
    <location>
        <begin position="349"/>
        <end position="400"/>
    </location>
</feature>
<keyword evidence="2" id="KW-0645">Protease</keyword>
<keyword evidence="7" id="KW-1185">Reference proteome</keyword>
<evidence type="ECO:0000256" key="4">
    <source>
        <dbReference type="ARBA" id="ARBA00022825"/>
    </source>
</evidence>
<evidence type="ECO:0000313" key="7">
    <source>
        <dbReference type="Proteomes" id="UP000095200"/>
    </source>
</evidence>
<evidence type="ECO:0000256" key="1">
    <source>
        <dbReference type="ARBA" id="ARBA00010541"/>
    </source>
</evidence>
<organism evidence="6 7">
    <name type="scientific">Desulfoplanes formicivorans</name>
    <dbReference type="NCBI Taxonomy" id="1592317"/>
    <lineage>
        <taxon>Bacteria</taxon>
        <taxon>Pseudomonadati</taxon>
        <taxon>Thermodesulfobacteriota</taxon>
        <taxon>Desulfovibrionia</taxon>
        <taxon>Desulfovibrionales</taxon>
        <taxon>Desulfoplanaceae</taxon>
        <taxon>Desulfoplanes</taxon>
    </lineage>
</organism>
<dbReference type="Gene3D" id="2.40.10.120">
    <property type="match status" value="1"/>
</dbReference>
<evidence type="ECO:0000256" key="3">
    <source>
        <dbReference type="ARBA" id="ARBA00022801"/>
    </source>
</evidence>
<gene>
    <name evidence="6" type="ORF">DPF_0447</name>
</gene>
<feature type="domain" description="PDZ" evidence="5">
    <location>
        <begin position="267"/>
        <end position="342"/>
    </location>
</feature>
<dbReference type="InterPro" id="IPR036034">
    <property type="entry name" value="PDZ_sf"/>
</dbReference>
<keyword evidence="4" id="KW-0720">Serine protease</keyword>
<dbReference type="EMBL" id="BDFE01000007">
    <property type="protein sequence ID" value="GAU07748.1"/>
    <property type="molecule type" value="Genomic_DNA"/>
</dbReference>
<dbReference type="GO" id="GO:0006508">
    <property type="term" value="P:proteolysis"/>
    <property type="evidence" value="ECO:0007669"/>
    <property type="project" value="UniProtKB-KW"/>
</dbReference>
<dbReference type="Pfam" id="PF13365">
    <property type="entry name" value="Trypsin_2"/>
    <property type="match status" value="1"/>
</dbReference>
<dbReference type="GO" id="GO:0004252">
    <property type="term" value="F:serine-type endopeptidase activity"/>
    <property type="evidence" value="ECO:0007669"/>
    <property type="project" value="InterPro"/>
</dbReference>
<reference evidence="7" key="1">
    <citation type="submission" date="2016-06" db="EMBL/GenBank/DDBJ databases">
        <title>Draft genome sequence of Desulfoplanes formicivorans strain Pf12B.</title>
        <authorList>
            <person name="Watanabe M."/>
            <person name="Kojima H."/>
            <person name="Fukui M."/>
        </authorList>
    </citation>
    <scope>NUCLEOTIDE SEQUENCE [LARGE SCALE GENOMIC DNA]</scope>
    <source>
        <strain evidence="7">Pf12B</strain>
    </source>
</reference>
<comment type="caution">
    <text evidence="6">The sequence shown here is derived from an EMBL/GenBank/DDBJ whole genome shotgun (WGS) entry which is preliminary data.</text>
</comment>
<protein>
    <submittedName>
        <fullName evidence="6">Peptidase</fullName>
    </submittedName>
</protein>
<dbReference type="SUPFAM" id="SSF50156">
    <property type="entry name" value="PDZ domain-like"/>
    <property type="match status" value="2"/>
</dbReference>
<dbReference type="PROSITE" id="PS50106">
    <property type="entry name" value="PDZ"/>
    <property type="match status" value="2"/>
</dbReference>